<gene>
    <name evidence="1" type="ordered locus">CPS_0270</name>
</gene>
<evidence type="ECO:0000313" key="2">
    <source>
        <dbReference type="Proteomes" id="UP000000547"/>
    </source>
</evidence>
<name>Q48A76_COLP3</name>
<dbReference type="Proteomes" id="UP000000547">
    <property type="component" value="Chromosome"/>
</dbReference>
<dbReference type="STRING" id="167879.CPS_0270"/>
<proteinExistence type="predicted"/>
<sequence length="30" mass="3474">MFIATTSQYEVVAKLSLNWPVPQKTDHLKK</sequence>
<dbReference type="EMBL" id="CP000083">
    <property type="protein sequence ID" value="AAZ24576.1"/>
    <property type="molecule type" value="Genomic_DNA"/>
</dbReference>
<organism evidence="1 2">
    <name type="scientific">Colwellia psychrerythraea (strain 34H / ATCC BAA-681)</name>
    <name type="common">Vibrio psychroerythus</name>
    <dbReference type="NCBI Taxonomy" id="167879"/>
    <lineage>
        <taxon>Bacteria</taxon>
        <taxon>Pseudomonadati</taxon>
        <taxon>Pseudomonadota</taxon>
        <taxon>Gammaproteobacteria</taxon>
        <taxon>Alteromonadales</taxon>
        <taxon>Colwelliaceae</taxon>
        <taxon>Colwellia</taxon>
    </lineage>
</organism>
<accession>Q48A76</accession>
<dbReference type="AlphaFoldDB" id="Q48A76"/>
<dbReference type="HOGENOM" id="CLU_3402942_0_0_6"/>
<protein>
    <submittedName>
        <fullName evidence="1">Uncharacterized protein</fullName>
    </submittedName>
</protein>
<reference evidence="1" key="1">
    <citation type="journal article" date="2005" name="Proc. Natl. Acad. Sci. U.S.A.">
        <title>The psychrophilic lifestyle as revealed by the genome sequence of Colwellia psychrerythraea 34H through genomic and proteomic analyses.</title>
        <authorList>
            <person name="Methe B.A."/>
            <person name="Nelson K.E."/>
            <person name="Deming J.W."/>
            <person name="Momen B."/>
            <person name="Melamud E."/>
            <person name="Zhang X."/>
            <person name="Moult J."/>
            <person name="Madupu R."/>
            <person name="Nelson W.C."/>
            <person name="Dodson R.J."/>
            <person name="Brinkac L.M."/>
            <person name="Daugherty S.C."/>
            <person name="Durkin A.S."/>
            <person name="DeBoy R.T."/>
            <person name="Kolonay J.F."/>
            <person name="Sullivan S.A."/>
            <person name="Zhou L."/>
            <person name="Davidsen T.M."/>
            <person name="Wu M."/>
            <person name="Huston A.L."/>
            <person name="Lewis M."/>
            <person name="Weaver B."/>
            <person name="Weidman J.F."/>
            <person name="Khouri H."/>
            <person name="Utterback T.R."/>
            <person name="Feldblyum T.V."/>
            <person name="Fraser C.M."/>
        </authorList>
    </citation>
    <scope>NUCLEOTIDE SEQUENCE [LARGE SCALE GENOMIC DNA]</scope>
    <source>
        <strain evidence="1">34H</strain>
    </source>
</reference>
<dbReference type="KEGG" id="cps:CPS_0270"/>
<evidence type="ECO:0000313" key="1">
    <source>
        <dbReference type="EMBL" id="AAZ24576.1"/>
    </source>
</evidence>